<dbReference type="PANTHER" id="PTHR23155:SF1052">
    <property type="entry name" value="DISEASE RESISTANCE PROTEIN RPM1"/>
    <property type="match status" value="1"/>
</dbReference>
<evidence type="ECO:0000256" key="3">
    <source>
        <dbReference type="ARBA" id="ARBA00022821"/>
    </source>
</evidence>
<feature type="domain" description="Disease resistance R13L4/SHOC-2-like LRR" evidence="7">
    <location>
        <begin position="559"/>
        <end position="890"/>
    </location>
</feature>
<dbReference type="InterPro" id="IPR002182">
    <property type="entry name" value="NB-ARC"/>
</dbReference>
<evidence type="ECO:0000256" key="1">
    <source>
        <dbReference type="ARBA" id="ARBA00022737"/>
    </source>
</evidence>
<dbReference type="Gene3D" id="1.10.10.10">
    <property type="entry name" value="Winged helix-like DNA-binding domain superfamily/Winged helix DNA-binding domain"/>
    <property type="match status" value="1"/>
</dbReference>
<dbReference type="FunFam" id="3.40.50.300:FF:001091">
    <property type="entry name" value="Probable disease resistance protein At1g61300"/>
    <property type="match status" value="1"/>
</dbReference>
<dbReference type="EMBL" id="JXTC01000367">
    <property type="protein sequence ID" value="PON60202.1"/>
    <property type="molecule type" value="Genomic_DNA"/>
</dbReference>
<dbReference type="Pfam" id="PF18052">
    <property type="entry name" value="Rx_N"/>
    <property type="match status" value="1"/>
</dbReference>
<feature type="domain" description="Disease resistance protein winged helix" evidence="6">
    <location>
        <begin position="442"/>
        <end position="513"/>
    </location>
</feature>
<accession>A0A2P5CGN3</accession>
<dbReference type="AlphaFoldDB" id="A0A2P5CGN3"/>
<dbReference type="PRINTS" id="PR00364">
    <property type="entry name" value="DISEASERSIST"/>
</dbReference>
<dbReference type="Pfam" id="PF23559">
    <property type="entry name" value="WHD_DRP"/>
    <property type="match status" value="1"/>
</dbReference>
<dbReference type="PANTHER" id="PTHR23155">
    <property type="entry name" value="DISEASE RESISTANCE PROTEIN RP"/>
    <property type="match status" value="1"/>
</dbReference>
<dbReference type="InterPro" id="IPR032675">
    <property type="entry name" value="LRR_dom_sf"/>
</dbReference>
<sequence>MAETAVAIVVDKLITLLTEEADLLTGVHREVDLIRRELQSILAFLKDADRRAEAEGNDIRDGVKVWVEELREAAFQIEDVIDAYTHLMAKQQRQQGRRIIGFLRKTAGLMAELKPGRDIAMKVQELKETIRNINMRKATYGFSSTEQGTVLAPQNHLWYDPRKDSRFLKETEVVGIEYARDELIGVLKGGFPRRTVISVVGMGGLGKTTLAHQVYDHVKGDFDCHAWIEVSQSYDKVKLLVDLMKKFYKARDESIPEEIGTMDEGTVTTKLRDYLQGKRYIVVFDDVWDTNFWGHMKNALPDDGEKSGRVLITTRLVEVANFCKTSSFVHIHHLQPLPPEKAWELFCNKAFQYEFEGTCPADLDKLSREIVERCQGLPLAIVVIAGLLSTKNKTVDEWRKLLASLSSELESNEHLTSITKILSLSYNDLPYYLKSCYLYFGIFPEDYSIRFRRLIRLWIAEGFVKGKKDKAAKVVAEEYLVELINRSLIQVSEVEFDGKGKSYRVHDLLREVILNKMEDLGFCQVLSRNDSVIKGVTRRISIFNVSNNVVKSCTPKTSHVRSVFIFTKEDMLDPLVCEVTRNFKLLKVLDFEDAPNLDHLPKDIGSLFHLKYLSLRGTKVRLLPKSIGNLENLETLDLKESLVFELPGEIKRLFKLQHLLAYDSQWTMHFPFRQRGVKVEMGIGRLKALQRLYFVEANVVGFDIFKELSNLTELKKLGIIKLRSEDGRTLCDCIQKMNHLESLDVASISKDEMIGLESMSSPPQNLQRLYIRGLLRKLPEWIKGLQNLVKIQIVWTKLEDDPLKALQNLHNLSELGLFCDAYLGEVLHFEQGAFPKLKMLWFCYLSRLRSLVVEEGALCNVEDIFIGPCPQLNEVPPGFQHLRNLKVISFSQMPAKFLMFQNFWSLRNVPDVRFFCEFQGQIYFLLFKTVLHVQIYIRG</sequence>
<keyword evidence="9" id="KW-1185">Reference proteome</keyword>
<dbReference type="Gene3D" id="3.40.50.300">
    <property type="entry name" value="P-loop containing nucleotide triphosphate hydrolases"/>
    <property type="match status" value="1"/>
</dbReference>
<dbReference type="SUPFAM" id="SSF52058">
    <property type="entry name" value="L domain-like"/>
    <property type="match status" value="1"/>
</dbReference>
<proteinExistence type="predicted"/>
<dbReference type="InterPro" id="IPR027417">
    <property type="entry name" value="P-loop_NTPase"/>
</dbReference>
<evidence type="ECO:0000256" key="2">
    <source>
        <dbReference type="ARBA" id="ARBA00022741"/>
    </source>
</evidence>
<dbReference type="CDD" id="cd14798">
    <property type="entry name" value="RX-CC_like"/>
    <property type="match status" value="1"/>
</dbReference>
<keyword evidence="3" id="KW-0611">Plant defense</keyword>
<dbReference type="Gene3D" id="3.80.10.10">
    <property type="entry name" value="Ribonuclease Inhibitor"/>
    <property type="match status" value="1"/>
</dbReference>
<dbReference type="InterPro" id="IPR041118">
    <property type="entry name" value="Rx_N"/>
</dbReference>
<gene>
    <name evidence="8" type="ORF">TorRG33x02_285360</name>
</gene>
<protein>
    <submittedName>
        <fullName evidence="8">NB-ARC domain, LRR domain containing protein</fullName>
    </submittedName>
</protein>
<dbReference type="GO" id="GO:0043531">
    <property type="term" value="F:ADP binding"/>
    <property type="evidence" value="ECO:0007669"/>
    <property type="project" value="InterPro"/>
</dbReference>
<evidence type="ECO:0000313" key="8">
    <source>
        <dbReference type="EMBL" id="PON60202.1"/>
    </source>
</evidence>
<dbReference type="InterPro" id="IPR038005">
    <property type="entry name" value="RX-like_CC"/>
</dbReference>
<evidence type="ECO:0000313" key="9">
    <source>
        <dbReference type="Proteomes" id="UP000237000"/>
    </source>
</evidence>
<dbReference type="FunFam" id="1.10.8.430:FF:000003">
    <property type="entry name" value="Probable disease resistance protein At5g66910"/>
    <property type="match status" value="1"/>
</dbReference>
<keyword evidence="2" id="KW-0547">Nucleotide-binding</keyword>
<reference evidence="9" key="1">
    <citation type="submission" date="2016-06" db="EMBL/GenBank/DDBJ databases">
        <title>Parallel loss of symbiosis genes in relatives of nitrogen-fixing non-legume Parasponia.</title>
        <authorList>
            <person name="Van Velzen R."/>
            <person name="Holmer R."/>
            <person name="Bu F."/>
            <person name="Rutten L."/>
            <person name="Van Zeijl A."/>
            <person name="Liu W."/>
            <person name="Santuari L."/>
            <person name="Cao Q."/>
            <person name="Sharma T."/>
            <person name="Shen D."/>
            <person name="Roswanjaya Y."/>
            <person name="Wardhani T."/>
            <person name="Kalhor M.S."/>
            <person name="Jansen J."/>
            <person name="Van den Hoogen J."/>
            <person name="Gungor B."/>
            <person name="Hartog M."/>
            <person name="Hontelez J."/>
            <person name="Verver J."/>
            <person name="Yang W.-C."/>
            <person name="Schijlen E."/>
            <person name="Repin R."/>
            <person name="Schilthuizen M."/>
            <person name="Schranz E."/>
            <person name="Heidstra R."/>
            <person name="Miyata K."/>
            <person name="Fedorova E."/>
            <person name="Kohlen W."/>
            <person name="Bisseling T."/>
            <person name="Smit S."/>
            <person name="Geurts R."/>
        </authorList>
    </citation>
    <scope>NUCLEOTIDE SEQUENCE [LARGE SCALE GENOMIC DNA]</scope>
    <source>
        <strain evidence="9">cv. RG33-2</strain>
    </source>
</reference>
<dbReference type="Pfam" id="PF00931">
    <property type="entry name" value="NB-ARC"/>
    <property type="match status" value="1"/>
</dbReference>
<dbReference type="FunFam" id="1.10.10.10:FF:000322">
    <property type="entry name" value="Probable disease resistance protein At1g63360"/>
    <property type="match status" value="1"/>
</dbReference>
<keyword evidence="1" id="KW-0677">Repeat</keyword>
<comment type="caution">
    <text evidence="8">The sequence shown here is derived from an EMBL/GenBank/DDBJ whole genome shotgun (WGS) entry which is preliminary data.</text>
</comment>
<dbReference type="InterPro" id="IPR042197">
    <property type="entry name" value="Apaf_helical"/>
</dbReference>
<dbReference type="InterPro" id="IPR036388">
    <property type="entry name" value="WH-like_DNA-bd_sf"/>
</dbReference>
<name>A0A2P5CGN3_TREOI</name>
<dbReference type="Gene3D" id="1.10.8.430">
    <property type="entry name" value="Helical domain of apoptotic protease-activating factors"/>
    <property type="match status" value="1"/>
</dbReference>
<evidence type="ECO:0000259" key="5">
    <source>
        <dbReference type="Pfam" id="PF18052"/>
    </source>
</evidence>
<dbReference type="Gene3D" id="1.20.5.4130">
    <property type="match status" value="1"/>
</dbReference>
<feature type="domain" description="NB-ARC" evidence="4">
    <location>
        <begin position="181"/>
        <end position="354"/>
    </location>
</feature>
<dbReference type="InterPro" id="IPR055414">
    <property type="entry name" value="LRR_R13L4/SHOC2-like"/>
</dbReference>
<dbReference type="Proteomes" id="UP000237000">
    <property type="component" value="Unassembled WGS sequence"/>
</dbReference>
<dbReference type="InterPro" id="IPR058922">
    <property type="entry name" value="WHD_DRP"/>
</dbReference>
<evidence type="ECO:0000259" key="7">
    <source>
        <dbReference type="Pfam" id="PF23598"/>
    </source>
</evidence>
<dbReference type="SUPFAM" id="SSF52540">
    <property type="entry name" value="P-loop containing nucleoside triphosphate hydrolases"/>
    <property type="match status" value="1"/>
</dbReference>
<dbReference type="OrthoDB" id="598235at2759"/>
<dbReference type="Pfam" id="PF23598">
    <property type="entry name" value="LRR_14"/>
    <property type="match status" value="1"/>
</dbReference>
<feature type="domain" description="Disease resistance N-terminal" evidence="5">
    <location>
        <begin position="5"/>
        <end position="97"/>
    </location>
</feature>
<organism evidence="8 9">
    <name type="scientific">Trema orientale</name>
    <name type="common">Charcoal tree</name>
    <name type="synonym">Celtis orientalis</name>
    <dbReference type="NCBI Taxonomy" id="63057"/>
    <lineage>
        <taxon>Eukaryota</taxon>
        <taxon>Viridiplantae</taxon>
        <taxon>Streptophyta</taxon>
        <taxon>Embryophyta</taxon>
        <taxon>Tracheophyta</taxon>
        <taxon>Spermatophyta</taxon>
        <taxon>Magnoliopsida</taxon>
        <taxon>eudicotyledons</taxon>
        <taxon>Gunneridae</taxon>
        <taxon>Pentapetalae</taxon>
        <taxon>rosids</taxon>
        <taxon>fabids</taxon>
        <taxon>Rosales</taxon>
        <taxon>Cannabaceae</taxon>
        <taxon>Trema</taxon>
    </lineage>
</organism>
<dbReference type="GO" id="GO:0098542">
    <property type="term" value="P:defense response to other organism"/>
    <property type="evidence" value="ECO:0007669"/>
    <property type="project" value="TreeGrafter"/>
</dbReference>
<dbReference type="InParanoid" id="A0A2P5CGN3"/>
<evidence type="ECO:0000259" key="4">
    <source>
        <dbReference type="Pfam" id="PF00931"/>
    </source>
</evidence>
<evidence type="ECO:0000259" key="6">
    <source>
        <dbReference type="Pfam" id="PF23559"/>
    </source>
</evidence>
<dbReference type="InterPro" id="IPR044974">
    <property type="entry name" value="Disease_R_plants"/>
</dbReference>